<dbReference type="PRINTS" id="PR00834">
    <property type="entry name" value="PROTEASES2C"/>
</dbReference>
<feature type="transmembrane region" description="Helical" evidence="5">
    <location>
        <begin position="39"/>
        <end position="59"/>
    </location>
</feature>
<keyword evidence="3" id="KW-0720">Serine protease</keyword>
<reference evidence="7" key="1">
    <citation type="submission" date="2020-06" db="EMBL/GenBank/DDBJ databases">
        <title>Isolation of Planomicrobium glaciei.</title>
        <authorList>
            <person name="Malisova L."/>
            <person name="Safrankova R."/>
            <person name="Jakubu V."/>
            <person name="Spanelova P."/>
        </authorList>
    </citation>
    <scope>NUCLEOTIDE SEQUENCE [LARGE SCALE GENOMIC DNA]</scope>
    <source>
        <strain evidence="7">NRL-ATB46093</strain>
    </source>
</reference>
<dbReference type="AlphaFoldDB" id="A0A7H8Q7U7"/>
<dbReference type="Pfam" id="PF13365">
    <property type="entry name" value="Trypsin_2"/>
    <property type="match status" value="1"/>
</dbReference>
<accession>A0A7H8Q7U7</accession>
<keyword evidence="7" id="KW-1185">Reference proteome</keyword>
<gene>
    <name evidence="6" type="ORF">HF394_02615</name>
</gene>
<dbReference type="PANTHER" id="PTHR43343">
    <property type="entry name" value="PEPTIDASE S12"/>
    <property type="match status" value="1"/>
</dbReference>
<keyword evidence="2" id="KW-0378">Hydrolase</keyword>
<dbReference type="Proteomes" id="UP000509222">
    <property type="component" value="Chromosome"/>
</dbReference>
<dbReference type="PANTHER" id="PTHR43343:SF3">
    <property type="entry name" value="PROTEASE DO-LIKE 8, CHLOROPLASTIC"/>
    <property type="match status" value="1"/>
</dbReference>
<dbReference type="SUPFAM" id="SSF50494">
    <property type="entry name" value="Trypsin-like serine proteases"/>
    <property type="match status" value="1"/>
</dbReference>
<dbReference type="RefSeq" id="WP_176294025.1">
    <property type="nucleotide sequence ID" value="NZ_CP051177.1"/>
</dbReference>
<evidence type="ECO:0000256" key="2">
    <source>
        <dbReference type="ARBA" id="ARBA00022801"/>
    </source>
</evidence>
<name>A0A7H8Q7U7_9BACL</name>
<evidence type="ECO:0000256" key="1">
    <source>
        <dbReference type="ARBA" id="ARBA00022670"/>
    </source>
</evidence>
<proteinExistence type="predicted"/>
<dbReference type="InterPro" id="IPR009003">
    <property type="entry name" value="Peptidase_S1_PA"/>
</dbReference>
<keyword evidence="5" id="KW-1133">Transmembrane helix</keyword>
<feature type="compositionally biased region" description="Low complexity" evidence="4">
    <location>
        <begin position="83"/>
        <end position="100"/>
    </location>
</feature>
<evidence type="ECO:0000256" key="4">
    <source>
        <dbReference type="SAM" id="MobiDB-lite"/>
    </source>
</evidence>
<sequence>MFCSKCGCMNSVTTKNCLNCGQPLDRTTRIKKHKRRQRLNFFVVAILFLGTGFGSAQIFQQPAKERPDAPVENTVATQPSTNPPLEQTVTETTTPPQDTEASNEDGAKPKTDIIKDTQQKVFTIKTDTAYGSGFLFTDTGTVVTSAHLIIGTVDVSVRTTDGVEKPGKVIGISETFDIALIQVDAFAGTKPLAVETNPTEIGTEVIALGSPSGLENTAAIGYLTGTDRDFDHGFLYKDMYQIDAQIAPGSSGGPLIDAHSGKVIGINALLLNEGNAIGFSIPMYSMMELLNGWATEPMSEGEVEDVYDTYDGFG</sequence>
<dbReference type="InterPro" id="IPR001940">
    <property type="entry name" value="Peptidase_S1C"/>
</dbReference>
<evidence type="ECO:0000313" key="6">
    <source>
        <dbReference type="EMBL" id="QKX49562.1"/>
    </source>
</evidence>
<keyword evidence="5" id="KW-0472">Membrane</keyword>
<feature type="region of interest" description="Disordered" evidence="4">
    <location>
        <begin position="60"/>
        <end position="112"/>
    </location>
</feature>
<evidence type="ECO:0000256" key="3">
    <source>
        <dbReference type="ARBA" id="ARBA00022825"/>
    </source>
</evidence>
<dbReference type="InterPro" id="IPR051201">
    <property type="entry name" value="Chloro_Bact_Ser_Proteases"/>
</dbReference>
<keyword evidence="5" id="KW-0812">Transmembrane</keyword>
<dbReference type="EMBL" id="CP051177">
    <property type="protein sequence ID" value="QKX49562.1"/>
    <property type="molecule type" value="Genomic_DNA"/>
</dbReference>
<keyword evidence="1 6" id="KW-0645">Protease</keyword>
<dbReference type="GO" id="GO:0006508">
    <property type="term" value="P:proteolysis"/>
    <property type="evidence" value="ECO:0007669"/>
    <property type="project" value="UniProtKB-KW"/>
</dbReference>
<organism evidence="6 7">
    <name type="scientific">Planococcus glaciei</name>
    <dbReference type="NCBI Taxonomy" id="459472"/>
    <lineage>
        <taxon>Bacteria</taxon>
        <taxon>Bacillati</taxon>
        <taxon>Bacillota</taxon>
        <taxon>Bacilli</taxon>
        <taxon>Bacillales</taxon>
        <taxon>Caryophanaceae</taxon>
        <taxon>Planococcus</taxon>
    </lineage>
</organism>
<dbReference type="Gene3D" id="2.40.10.120">
    <property type="match status" value="1"/>
</dbReference>
<evidence type="ECO:0000256" key="5">
    <source>
        <dbReference type="SAM" id="Phobius"/>
    </source>
</evidence>
<evidence type="ECO:0000313" key="7">
    <source>
        <dbReference type="Proteomes" id="UP000509222"/>
    </source>
</evidence>
<protein>
    <submittedName>
        <fullName evidence="6">Trypsin-like serine protease</fullName>
    </submittedName>
</protein>
<dbReference type="GO" id="GO:0004252">
    <property type="term" value="F:serine-type endopeptidase activity"/>
    <property type="evidence" value="ECO:0007669"/>
    <property type="project" value="InterPro"/>
</dbReference>